<dbReference type="GeneID" id="14888110"/>
<sequence length="290" mass="33418">MPTSSLCIGLFLTLISFFETQDFKVLTCPNRPYDTFENNVFVSRCGWGNMYLYETVLDLLIVLTSLLNLKSTLLKKCFSIMLLASSFYKLHYLTLANSENGTFYFTLSGAIHIIFSLITFVEKSPHCDKNSPKCAPEKKESQFGNVYLHGEKLPELQKPKTTKPKEIKVQQTAQSNIKELQNKIKLAKLETQEKHRKEEEEEKKQILKNQTKKTENLSQTEEISKMINEPTELLQINKRRPVPKKSKKSSKVVGNVTTQNEIKTKKPANNEQKNKTDLIEELKKKLPKKK</sequence>
<dbReference type="VEuPathDB" id="AmoebaDB:EIN_486930"/>
<dbReference type="KEGG" id="eiv:EIN_486930"/>
<accession>A0A0A1U4R9</accession>
<dbReference type="OMA" id="FFETQDF"/>
<evidence type="ECO:0000313" key="3">
    <source>
        <dbReference type="EMBL" id="ELP89231.1"/>
    </source>
</evidence>
<feature type="region of interest" description="Disordered" evidence="1">
    <location>
        <begin position="192"/>
        <end position="290"/>
    </location>
</feature>
<feature type="compositionally biased region" description="Polar residues" evidence="1">
    <location>
        <begin position="255"/>
        <end position="271"/>
    </location>
</feature>
<evidence type="ECO:0000256" key="2">
    <source>
        <dbReference type="SAM" id="SignalP"/>
    </source>
</evidence>
<dbReference type="AlphaFoldDB" id="A0A0A1U4R9"/>
<evidence type="ECO:0000256" key="1">
    <source>
        <dbReference type="SAM" id="MobiDB-lite"/>
    </source>
</evidence>
<evidence type="ECO:0000313" key="4">
    <source>
        <dbReference type="Proteomes" id="UP000014680"/>
    </source>
</evidence>
<organism evidence="3 4">
    <name type="scientific">Entamoeba invadens IP1</name>
    <dbReference type="NCBI Taxonomy" id="370355"/>
    <lineage>
        <taxon>Eukaryota</taxon>
        <taxon>Amoebozoa</taxon>
        <taxon>Evosea</taxon>
        <taxon>Archamoebae</taxon>
        <taxon>Mastigamoebida</taxon>
        <taxon>Entamoebidae</taxon>
        <taxon>Entamoeba</taxon>
    </lineage>
</organism>
<feature type="compositionally biased region" description="Basic and acidic residues" evidence="1">
    <location>
        <begin position="272"/>
        <end position="284"/>
    </location>
</feature>
<feature type="signal peptide" evidence="2">
    <location>
        <begin position="1"/>
        <end position="20"/>
    </location>
</feature>
<dbReference type="EMBL" id="KB206670">
    <property type="protein sequence ID" value="ELP89231.1"/>
    <property type="molecule type" value="Genomic_DNA"/>
</dbReference>
<feature type="chain" id="PRO_5005418428" evidence="2">
    <location>
        <begin position="21"/>
        <end position="290"/>
    </location>
</feature>
<name>A0A0A1U4R9_ENTIV</name>
<reference evidence="3 4" key="1">
    <citation type="submission" date="2012-10" db="EMBL/GenBank/DDBJ databases">
        <authorList>
            <person name="Zafar N."/>
            <person name="Inman J."/>
            <person name="Hall N."/>
            <person name="Lorenzi H."/>
            <person name="Caler E."/>
        </authorList>
    </citation>
    <scope>NUCLEOTIDE SEQUENCE [LARGE SCALE GENOMIC DNA]</scope>
    <source>
        <strain evidence="3 4">IP1</strain>
    </source>
</reference>
<feature type="compositionally biased region" description="Basic and acidic residues" evidence="1">
    <location>
        <begin position="192"/>
        <end position="205"/>
    </location>
</feature>
<keyword evidence="4" id="KW-1185">Reference proteome</keyword>
<gene>
    <name evidence="3" type="ORF">EIN_486930</name>
</gene>
<dbReference type="Proteomes" id="UP000014680">
    <property type="component" value="Unassembled WGS sequence"/>
</dbReference>
<proteinExistence type="predicted"/>
<protein>
    <submittedName>
        <fullName evidence="3">Uncharacterized protein</fullName>
    </submittedName>
</protein>
<dbReference type="RefSeq" id="XP_004256002.1">
    <property type="nucleotide sequence ID" value="XM_004255954.1"/>
</dbReference>
<keyword evidence="2" id="KW-0732">Signal</keyword>
<feature type="compositionally biased region" description="Basic residues" evidence="1">
    <location>
        <begin position="237"/>
        <end position="250"/>
    </location>
</feature>